<dbReference type="AlphaFoldDB" id="Q1N2A5"/>
<dbReference type="OrthoDB" id="253840at2"/>
<feature type="domain" description="7 transmembrane helices usually fused to an inactive transglutaminase" evidence="3">
    <location>
        <begin position="266"/>
        <end position="510"/>
    </location>
</feature>
<organism evidence="4 5">
    <name type="scientific">Bermanella marisrubri</name>
    <dbReference type="NCBI Taxonomy" id="207949"/>
    <lineage>
        <taxon>Bacteria</taxon>
        <taxon>Pseudomonadati</taxon>
        <taxon>Pseudomonadota</taxon>
        <taxon>Gammaproteobacteria</taxon>
        <taxon>Oceanospirillales</taxon>
        <taxon>Oceanospirillaceae</taxon>
        <taxon>Bermanella</taxon>
    </lineage>
</organism>
<gene>
    <name evidence="4" type="ORF">RED65_15508</name>
</gene>
<evidence type="ECO:0000313" key="4">
    <source>
        <dbReference type="EMBL" id="EAT12259.1"/>
    </source>
</evidence>
<reference evidence="4 5" key="1">
    <citation type="submission" date="2006-03" db="EMBL/GenBank/DDBJ databases">
        <authorList>
            <person name="Pinhassi J."/>
            <person name="Pedros-Alio C."/>
            <person name="Ferriera S."/>
            <person name="Johnson J."/>
            <person name="Kravitz S."/>
            <person name="Halpern A."/>
            <person name="Remington K."/>
            <person name="Beeson K."/>
            <person name="Tran B."/>
            <person name="Rogers Y.-H."/>
            <person name="Friedman R."/>
            <person name="Venter J.C."/>
        </authorList>
    </citation>
    <scope>NUCLEOTIDE SEQUENCE [LARGE SCALE GENOMIC DNA]</scope>
    <source>
        <strain evidence="4 5">RED65</strain>
    </source>
</reference>
<dbReference type="Proteomes" id="UP000004263">
    <property type="component" value="Unassembled WGS sequence"/>
</dbReference>
<evidence type="ECO:0000256" key="1">
    <source>
        <dbReference type="SAM" id="Phobius"/>
    </source>
</evidence>
<feature type="transmembrane region" description="Helical" evidence="1">
    <location>
        <begin position="479"/>
        <end position="502"/>
    </location>
</feature>
<keyword evidence="1" id="KW-1133">Transmembrane helix</keyword>
<dbReference type="STRING" id="207949.RED65_15508"/>
<keyword evidence="5" id="KW-1185">Reference proteome</keyword>
<evidence type="ECO:0000259" key="3">
    <source>
        <dbReference type="Pfam" id="PF14402"/>
    </source>
</evidence>
<keyword evidence="1" id="KW-0812">Transmembrane</keyword>
<evidence type="ECO:0000313" key="5">
    <source>
        <dbReference type="Proteomes" id="UP000004263"/>
    </source>
</evidence>
<dbReference type="EMBL" id="AAQH01000008">
    <property type="protein sequence ID" value="EAT12259.1"/>
    <property type="molecule type" value="Genomic_DNA"/>
</dbReference>
<dbReference type="InterPro" id="IPR025840">
    <property type="entry name" value="7TM_transglut"/>
</dbReference>
<feature type="domain" description="Inactive transglutaminase fused to 7 transmembrane helices" evidence="2">
    <location>
        <begin position="30"/>
        <end position="187"/>
    </location>
</feature>
<feature type="transmembrane region" description="Helical" evidence="1">
    <location>
        <begin position="317"/>
        <end position="339"/>
    </location>
</feature>
<name>Q1N2A5_9GAMM</name>
<feature type="transmembrane region" description="Helical" evidence="1">
    <location>
        <begin position="12"/>
        <end position="28"/>
    </location>
</feature>
<dbReference type="InterPro" id="IPR025838">
    <property type="entry name" value="Transglut_i_TM"/>
</dbReference>
<proteinExistence type="predicted"/>
<feature type="transmembrane region" description="Helical" evidence="1">
    <location>
        <begin position="389"/>
        <end position="412"/>
    </location>
</feature>
<dbReference type="Pfam" id="PF14402">
    <property type="entry name" value="7TM_transglut"/>
    <property type="match status" value="1"/>
</dbReference>
<sequence>MTRFGFPSRLSFYFFILLIFIVGIVLILQRHWVYDVPLLYGETKTIWSIEAKVEFMAEDKPVKVSMARPPNQEGFTVLKEAAASPGYGLHFLDGDRPQAQWSIRNANGKQTLFYRAEVLVNEQEQAETIKAPKVPYVTLPQPFDKTADAILADVYSASSDNFSFTRELLSRFEFEKENQQISLLRNHYNESLPVLITKMLHKANIPASIIYGLELEDGRRRQSLVPMLRVWNGDDHQLFFYPSDSFSEYSTHADKPFLLWQKVASPIIEVTGGTQSDIHFSMIKREESTYANISQTLSSQYDFMNFSIHSLPIEEQAMFKTILLIPIGALIVCILRIFIGIRTSGTFMPVLIALAFIQTSLITGLVGFILVVTAGLFIRSYLSKLNLLLVARITAVIISVIAIISLFSVLAFKLGLTEGLKITFFPMIILSWTIERMSILWEEEGGKEVMIQGGGSLLTAVLVYWAMNDPWIRHLTFNFIGIQFIVLSCILLIGSYTGYRVLELFRFKALSK</sequence>
<dbReference type="RefSeq" id="WP_007018311.1">
    <property type="nucleotide sequence ID" value="NZ_CH724116.1"/>
</dbReference>
<feature type="transmembrane region" description="Helical" evidence="1">
    <location>
        <begin position="449"/>
        <end position="467"/>
    </location>
</feature>
<feature type="transmembrane region" description="Helical" evidence="1">
    <location>
        <begin position="351"/>
        <end position="377"/>
    </location>
</feature>
<comment type="caution">
    <text evidence="4">The sequence shown here is derived from an EMBL/GenBank/DDBJ whole genome shotgun (WGS) entry which is preliminary data.</text>
</comment>
<evidence type="ECO:0008006" key="6">
    <source>
        <dbReference type="Google" id="ProtNLM"/>
    </source>
</evidence>
<evidence type="ECO:0000259" key="2">
    <source>
        <dbReference type="Pfam" id="PF14400"/>
    </source>
</evidence>
<dbReference type="Pfam" id="PF14400">
    <property type="entry name" value="Transglut_i_TM"/>
    <property type="match status" value="1"/>
</dbReference>
<dbReference type="HOGENOM" id="CLU_041549_0_0_6"/>
<keyword evidence="1" id="KW-0472">Membrane</keyword>
<protein>
    <recommendedName>
        <fullName evidence="6">Gonadoliberin III-related protein</fullName>
    </recommendedName>
</protein>
<accession>Q1N2A5</accession>